<dbReference type="GO" id="GO:0044780">
    <property type="term" value="P:bacterial-type flagellum assembly"/>
    <property type="evidence" value="ECO:0007669"/>
    <property type="project" value="InterPro"/>
</dbReference>
<dbReference type="OrthoDB" id="1524959at2"/>
<comment type="similarity">
    <text evidence="2">Belongs to the FliS family.</text>
</comment>
<dbReference type="Proteomes" id="UP000195043">
    <property type="component" value="Unassembled WGS sequence"/>
</dbReference>
<dbReference type="InterPro" id="IPR003713">
    <property type="entry name" value="FliS"/>
</dbReference>
<dbReference type="PANTHER" id="PTHR34773:SF1">
    <property type="entry name" value="FLAGELLAR SECRETION CHAPERONE FLIS"/>
    <property type="match status" value="1"/>
</dbReference>
<dbReference type="PIRSF" id="PIRSF039090">
    <property type="entry name" value="Flis"/>
    <property type="match status" value="1"/>
</dbReference>
<evidence type="ECO:0000256" key="4">
    <source>
        <dbReference type="ARBA" id="ARBA00022795"/>
    </source>
</evidence>
<organism evidence="6 7">
    <name type="scientific">Candidatus Enterococcus testudinis</name>
    <dbReference type="NCBI Taxonomy" id="1834191"/>
    <lineage>
        <taxon>Bacteria</taxon>
        <taxon>Bacillati</taxon>
        <taxon>Bacillota</taxon>
        <taxon>Bacilli</taxon>
        <taxon>Lactobacillales</taxon>
        <taxon>Enterococcaceae</taxon>
        <taxon>Enterococcus</taxon>
    </lineage>
</organism>
<evidence type="ECO:0000313" key="7">
    <source>
        <dbReference type="Proteomes" id="UP000195043"/>
    </source>
</evidence>
<dbReference type="GO" id="GO:0071973">
    <property type="term" value="P:bacterial-type flagellum-dependent cell motility"/>
    <property type="evidence" value="ECO:0007669"/>
    <property type="project" value="TreeGrafter"/>
</dbReference>
<reference evidence="6 7" key="1">
    <citation type="submission" date="2017-05" db="EMBL/GenBank/DDBJ databases">
        <title>The Genome Sequence of Enterococcus sp. 8G7_MSG3316.</title>
        <authorList>
            <consortium name="The Broad Institute Genomics Platform"/>
            <consortium name="The Broad Institute Genomic Center for Infectious Diseases"/>
            <person name="Earl A."/>
            <person name="Manson A."/>
            <person name="Schwartman J."/>
            <person name="Gilmore M."/>
            <person name="Abouelleil A."/>
            <person name="Cao P."/>
            <person name="Chapman S."/>
            <person name="Cusick C."/>
            <person name="Shea T."/>
            <person name="Young S."/>
            <person name="Neafsey D."/>
            <person name="Nusbaum C."/>
            <person name="Birren B."/>
        </authorList>
    </citation>
    <scope>NUCLEOTIDE SEQUENCE [LARGE SCALE GENOMIC DNA]</scope>
    <source>
        <strain evidence="6 7">8G7_MSG3316</strain>
    </source>
</reference>
<evidence type="ECO:0000313" key="6">
    <source>
        <dbReference type="EMBL" id="OTN75088.1"/>
    </source>
</evidence>
<name>A0A242A219_9ENTE</name>
<evidence type="ECO:0000256" key="3">
    <source>
        <dbReference type="ARBA" id="ARBA00022490"/>
    </source>
</evidence>
<comment type="caution">
    <text evidence="6">The sequence shown here is derived from an EMBL/GenBank/DDBJ whole genome shotgun (WGS) entry which is preliminary data.</text>
</comment>
<evidence type="ECO:0000256" key="5">
    <source>
        <dbReference type="ARBA" id="ARBA00023186"/>
    </source>
</evidence>
<dbReference type="PANTHER" id="PTHR34773">
    <property type="entry name" value="FLAGELLAR SECRETION CHAPERONE FLIS"/>
    <property type="match status" value="1"/>
</dbReference>
<dbReference type="EMBL" id="NGKU01000001">
    <property type="protein sequence ID" value="OTN75088.1"/>
    <property type="molecule type" value="Genomic_DNA"/>
</dbReference>
<dbReference type="InterPro" id="IPR036584">
    <property type="entry name" value="FliS_sf"/>
</dbReference>
<protein>
    <submittedName>
        <fullName evidence="6">Flagellar protein FliS</fullName>
    </submittedName>
</protein>
<dbReference type="NCBIfam" id="TIGR00208">
    <property type="entry name" value="fliS"/>
    <property type="match status" value="1"/>
</dbReference>
<dbReference type="AlphaFoldDB" id="A0A242A219"/>
<proteinExistence type="inferred from homology"/>
<dbReference type="RefSeq" id="WP_086273188.1">
    <property type="nucleotide sequence ID" value="NZ_NGKU01000001.1"/>
</dbReference>
<dbReference type="CDD" id="cd16098">
    <property type="entry name" value="FliS"/>
    <property type="match status" value="1"/>
</dbReference>
<gene>
    <name evidence="6" type="ORF">A5886_000132</name>
</gene>
<comment type="subcellular location">
    <subcellularLocation>
        <location evidence="1">Cytoplasm</location>
        <location evidence="1">Cytosol</location>
    </subcellularLocation>
</comment>
<sequence>MNYQQMQNNYLQNQVMSASPNKLIEMLLQAAVKHVKLAQMAINDRQPAQAHQQLTKAQNIILELRYSLDTEQGGAIAAELDQLYRFMYDELVQANIQKDPKPTEHVAGLLAELLESWQTITQ</sequence>
<dbReference type="GO" id="GO:0005829">
    <property type="term" value="C:cytosol"/>
    <property type="evidence" value="ECO:0007669"/>
    <property type="project" value="UniProtKB-SubCell"/>
</dbReference>
<keyword evidence="7" id="KW-1185">Reference proteome</keyword>
<dbReference type="Pfam" id="PF02561">
    <property type="entry name" value="FliS"/>
    <property type="match status" value="1"/>
</dbReference>
<evidence type="ECO:0000256" key="2">
    <source>
        <dbReference type="ARBA" id="ARBA00008787"/>
    </source>
</evidence>
<dbReference type="STRING" id="1834191.A5886_000132"/>
<keyword evidence="3" id="KW-0963">Cytoplasm</keyword>
<keyword evidence="5" id="KW-0143">Chaperone</keyword>
<keyword evidence="6" id="KW-0966">Cell projection</keyword>
<evidence type="ECO:0000256" key="1">
    <source>
        <dbReference type="ARBA" id="ARBA00004514"/>
    </source>
</evidence>
<keyword evidence="6" id="KW-0282">Flagellum</keyword>
<keyword evidence="4" id="KW-1005">Bacterial flagellum biogenesis</keyword>
<accession>A0A242A219</accession>
<dbReference type="SUPFAM" id="SSF101116">
    <property type="entry name" value="Flagellar export chaperone FliS"/>
    <property type="match status" value="1"/>
</dbReference>
<keyword evidence="6" id="KW-0969">Cilium</keyword>
<dbReference type="Gene3D" id="1.20.120.340">
    <property type="entry name" value="Flagellar protein FliS"/>
    <property type="match status" value="1"/>
</dbReference>